<proteinExistence type="predicted"/>
<dbReference type="AlphaFoldDB" id="A0A7R9JTQ2"/>
<dbReference type="SUPFAM" id="SSF57501">
    <property type="entry name" value="Cystine-knot cytokines"/>
    <property type="match status" value="1"/>
</dbReference>
<gene>
    <name evidence="6" type="ORF">TGEB3V08_LOCUS2761</name>
</gene>
<reference evidence="6" key="1">
    <citation type="submission" date="2020-11" db="EMBL/GenBank/DDBJ databases">
        <authorList>
            <person name="Tran Van P."/>
        </authorList>
    </citation>
    <scope>NUCLEOTIDE SEQUENCE</scope>
</reference>
<evidence type="ECO:0000256" key="4">
    <source>
        <dbReference type="SAM" id="MobiDB-lite"/>
    </source>
</evidence>
<protein>
    <recommendedName>
        <fullName evidence="5">Spaetzle domain-containing protein</fullName>
    </recommendedName>
</protein>
<dbReference type="InterPro" id="IPR029034">
    <property type="entry name" value="Cystine-knot_cytokine"/>
</dbReference>
<dbReference type="Gene3D" id="2.10.90.10">
    <property type="entry name" value="Cystine-knot cytokines"/>
    <property type="match status" value="1"/>
</dbReference>
<dbReference type="GO" id="GO:0045087">
    <property type="term" value="P:innate immune response"/>
    <property type="evidence" value="ECO:0007669"/>
    <property type="project" value="TreeGrafter"/>
</dbReference>
<feature type="compositionally biased region" description="Basic and acidic residues" evidence="4">
    <location>
        <begin position="943"/>
        <end position="954"/>
    </location>
</feature>
<evidence type="ECO:0000313" key="6">
    <source>
        <dbReference type="EMBL" id="CAD7588722.1"/>
    </source>
</evidence>
<dbReference type="EMBL" id="OE839840">
    <property type="protein sequence ID" value="CAD7588722.1"/>
    <property type="molecule type" value="Genomic_DNA"/>
</dbReference>
<sequence length="1141" mass="128327">MSLWRRVVLFLETGEATLECGQYPSLRLSPARRYPLLLNPDLTAKWRTPGSEQPGGGLFEPQQKPGQVQMKDRRLVRAKTNTLETESVYLVYRCTVLPLRGSGMGNFILAVKEVSIVGILVCRNSGRALKEKHKSKVNVVELIYIRNECGKTPTDRVSNERVLEEFGLKENQIVTNEERQKSHLVILAKMTFAKTAGQSEILCAEQMDESQIYNLQEQWVEIVFEFIGMEGGDPKPPYTKWLVVHTWFQLGVGGQDTFMKSSLGKLGEYMAEVIGDLMTGCLIPSCSPGVPPLSAPSGLGEAAVKSFLTYMHRVRFMMVLLKCGGQFSLLGLLKHVEHKLKSPEAVNTLIPDARIKYLREKQGGVMNLPLTCVVKASPYTFQMLAPFSITLSSIKRVGRGGGDAAVHVPRPQTSKKQILNLTGVSLRSFWQLNSFNTRIAAASPIIIQHTPNQDSNLDLPVIGCLVYCKSSALYHAASGASAFRRVVVFTALYHALLADKQAENSPEKSSSSRDLEMEAHSSPGVIILYSKYGEKNNLDNGKYEVSCELSVSTKEAMGLLYTSDSQEDIERILKSRTNIQALESSQNHLKHGGAKPECALDQNYCLFDEEYPVDKVHEIINNYHDDVHHMYHGLNYYPAKDYISHDNFTHGYRHKGSFVCESEVTYIRPGWARNWKNQWVAVVNTDKYPQSLRMELCKYGGKRCEYLPPCYKSFCVQRYTYVKLLCVDPLNTHHRPVVDSGTAFVWRESGKSTLSTPNQDSNFDLPVIGSIVYRENSVLNLAATEAMIQCHKCPWIWVTLDRKTCSIHTSSGILSFLTINQNLVSQFLVCVLVHHLTGHFQSQQKQLYLVIGPIYSQLRRYWIIRYSNVGIYMSLSPVEDKTLGYIVIISVFFEEFATRIRSKYHNHPASLGLALSRGCKLADTHTPQVSKLFPRAHNPSRNCDSRATEARPSNKTDVTQHSGDVMHIPESSSSLCDWQSQVMETAMLESTITRELQQLNAETQITSSREPPFPKEKQCLSEPFENYYTELRALATPCEFGDQEDKLLRAQIILGENSQHSGNDIYFEDHDRVRSFGDDMGDLEGLKVTPPSSPNNKPEGMIASTSQCPNSETNTMPLGTNMPNMVRRSGRVVHPPKRLDL</sequence>
<dbReference type="PANTHER" id="PTHR23199:SF12">
    <property type="entry name" value="NEUROTROPHIN 1-RELATED"/>
    <property type="match status" value="1"/>
</dbReference>
<dbReference type="InterPro" id="IPR052444">
    <property type="entry name" value="Spz/Toll_ligand-like"/>
</dbReference>
<feature type="region of interest" description="Disordered" evidence="4">
    <location>
        <begin position="47"/>
        <end position="69"/>
    </location>
</feature>
<evidence type="ECO:0000259" key="5">
    <source>
        <dbReference type="Pfam" id="PF16077"/>
    </source>
</evidence>
<organism evidence="6">
    <name type="scientific">Timema genevievae</name>
    <name type="common">Walking stick</name>
    <dbReference type="NCBI Taxonomy" id="629358"/>
    <lineage>
        <taxon>Eukaryota</taxon>
        <taxon>Metazoa</taxon>
        <taxon>Ecdysozoa</taxon>
        <taxon>Arthropoda</taxon>
        <taxon>Hexapoda</taxon>
        <taxon>Insecta</taxon>
        <taxon>Pterygota</taxon>
        <taxon>Neoptera</taxon>
        <taxon>Polyneoptera</taxon>
        <taxon>Phasmatodea</taxon>
        <taxon>Timematodea</taxon>
        <taxon>Timematoidea</taxon>
        <taxon>Timematidae</taxon>
        <taxon>Timema</taxon>
    </lineage>
</organism>
<accession>A0A7R9JTQ2</accession>
<evidence type="ECO:0000256" key="3">
    <source>
        <dbReference type="ARBA" id="ARBA00023180"/>
    </source>
</evidence>
<dbReference type="InterPro" id="IPR032104">
    <property type="entry name" value="Spaetzle"/>
</dbReference>
<keyword evidence="3" id="KW-0325">Glycoprotein</keyword>
<keyword evidence="1" id="KW-0732">Signal</keyword>
<keyword evidence="2" id="KW-1015">Disulfide bond</keyword>
<evidence type="ECO:0000256" key="1">
    <source>
        <dbReference type="ARBA" id="ARBA00022729"/>
    </source>
</evidence>
<dbReference type="GO" id="GO:0005121">
    <property type="term" value="F:Toll binding"/>
    <property type="evidence" value="ECO:0007669"/>
    <property type="project" value="TreeGrafter"/>
</dbReference>
<feature type="region of interest" description="Disordered" evidence="4">
    <location>
        <begin position="934"/>
        <end position="971"/>
    </location>
</feature>
<evidence type="ECO:0000256" key="2">
    <source>
        <dbReference type="ARBA" id="ARBA00023157"/>
    </source>
</evidence>
<dbReference type="GO" id="GO:0008083">
    <property type="term" value="F:growth factor activity"/>
    <property type="evidence" value="ECO:0007669"/>
    <property type="project" value="TreeGrafter"/>
</dbReference>
<dbReference type="GO" id="GO:0005615">
    <property type="term" value="C:extracellular space"/>
    <property type="evidence" value="ECO:0007669"/>
    <property type="project" value="UniProtKB-ARBA"/>
</dbReference>
<dbReference type="GO" id="GO:0021556">
    <property type="term" value="P:central nervous system formation"/>
    <property type="evidence" value="ECO:0007669"/>
    <property type="project" value="TreeGrafter"/>
</dbReference>
<feature type="domain" description="Spaetzle" evidence="5">
    <location>
        <begin position="658"/>
        <end position="733"/>
    </location>
</feature>
<dbReference type="Pfam" id="PF16077">
    <property type="entry name" value="Spaetzle"/>
    <property type="match status" value="1"/>
</dbReference>
<feature type="region of interest" description="Disordered" evidence="4">
    <location>
        <begin position="1087"/>
        <end position="1111"/>
    </location>
</feature>
<dbReference type="PANTHER" id="PTHR23199">
    <property type="entry name" value="NEUROTROPHIN 1-RELATED"/>
    <property type="match status" value="1"/>
</dbReference>
<name>A0A7R9JTQ2_TIMGE</name>